<dbReference type="CDD" id="cd06453">
    <property type="entry name" value="SufS_like"/>
    <property type="match status" value="1"/>
</dbReference>
<dbReference type="PANTHER" id="PTHR43586:SF8">
    <property type="entry name" value="CYSTEINE DESULFURASE 1, CHLOROPLASTIC"/>
    <property type="match status" value="1"/>
</dbReference>
<dbReference type="KEGG" id="llu:AKJ09_02940"/>
<proteinExistence type="inferred from homology"/>
<evidence type="ECO:0000256" key="4">
    <source>
        <dbReference type="ARBA" id="ARBA00022679"/>
    </source>
</evidence>
<evidence type="ECO:0000256" key="2">
    <source>
        <dbReference type="ARBA" id="ARBA00010447"/>
    </source>
</evidence>
<evidence type="ECO:0000256" key="5">
    <source>
        <dbReference type="ARBA" id="ARBA00022898"/>
    </source>
</evidence>
<name>A0A0K1PSE1_9BACT</name>
<dbReference type="Pfam" id="PF00266">
    <property type="entry name" value="Aminotran_5"/>
    <property type="match status" value="1"/>
</dbReference>
<evidence type="ECO:0000259" key="8">
    <source>
        <dbReference type="Pfam" id="PF00266"/>
    </source>
</evidence>
<dbReference type="PROSITE" id="PS00595">
    <property type="entry name" value="AA_TRANSFER_CLASS_5"/>
    <property type="match status" value="1"/>
</dbReference>
<dbReference type="InterPro" id="IPR015421">
    <property type="entry name" value="PyrdxlP-dep_Trfase_major"/>
</dbReference>
<comment type="similarity">
    <text evidence="2">Belongs to the class-V pyridoxal-phosphate-dependent aminotransferase family. Csd subfamily.</text>
</comment>
<evidence type="ECO:0000256" key="7">
    <source>
        <dbReference type="RuleBase" id="RU004504"/>
    </source>
</evidence>
<dbReference type="PANTHER" id="PTHR43586">
    <property type="entry name" value="CYSTEINE DESULFURASE"/>
    <property type="match status" value="1"/>
</dbReference>
<dbReference type="SUPFAM" id="SSF53383">
    <property type="entry name" value="PLP-dependent transferases"/>
    <property type="match status" value="1"/>
</dbReference>
<evidence type="ECO:0000313" key="10">
    <source>
        <dbReference type="Proteomes" id="UP000064967"/>
    </source>
</evidence>
<evidence type="ECO:0000313" key="9">
    <source>
        <dbReference type="EMBL" id="AKU96276.1"/>
    </source>
</evidence>
<organism evidence="9 10">
    <name type="scientific">Labilithrix luteola</name>
    <dbReference type="NCBI Taxonomy" id="1391654"/>
    <lineage>
        <taxon>Bacteria</taxon>
        <taxon>Pseudomonadati</taxon>
        <taxon>Myxococcota</taxon>
        <taxon>Polyangia</taxon>
        <taxon>Polyangiales</taxon>
        <taxon>Labilitrichaceae</taxon>
        <taxon>Labilithrix</taxon>
    </lineage>
</organism>
<comment type="catalytic activity">
    <reaction evidence="6">
        <text>(sulfur carrier)-H + L-cysteine = (sulfur carrier)-SH + L-alanine</text>
        <dbReference type="Rhea" id="RHEA:43892"/>
        <dbReference type="Rhea" id="RHEA-COMP:14737"/>
        <dbReference type="Rhea" id="RHEA-COMP:14739"/>
        <dbReference type="ChEBI" id="CHEBI:29917"/>
        <dbReference type="ChEBI" id="CHEBI:35235"/>
        <dbReference type="ChEBI" id="CHEBI:57972"/>
        <dbReference type="ChEBI" id="CHEBI:64428"/>
        <dbReference type="EC" id="2.8.1.7"/>
    </reaction>
</comment>
<evidence type="ECO:0000256" key="3">
    <source>
        <dbReference type="ARBA" id="ARBA00012239"/>
    </source>
</evidence>
<comment type="cofactor">
    <cofactor evidence="1 7">
        <name>pyridoxal 5'-phosphate</name>
        <dbReference type="ChEBI" id="CHEBI:597326"/>
    </cofactor>
</comment>
<evidence type="ECO:0000256" key="6">
    <source>
        <dbReference type="ARBA" id="ARBA00050776"/>
    </source>
</evidence>
<sequence>MKDTIDRHAERVRPEFPLLKREFDGRPVVFLDNASTTPKPRSVIDAVVNVLERSTANVHRGVHSLGEEATRLFDEARREVASLIGATPNEIVLVRGTTEAINFVANGLELGPEDEVVFPASEHHANWIPWRVHGKPVPMPIDEDGVPRWETLASLITKKTKLVSIGHVSNVTGAIAPVEEVVRIAHEHGVPVLLDAAQSLSHLPLDVNKLGVDFLAASSHKAFGPSGVGLLWSKKDFLAKCPLYQVGGGMISLNNDIDVGGFIPRDAPFKFEAGTPAIEATIGFGAAVKWMRAIGMDAIREHDIAMSKYLFEGLSDIKGVRVLAKKLPVEKRIALATFVVDAPAMTQESVARALCDMFGVCVSAGFHCTHVLHARTHLPGTVRASPHLFNTTAEIDLLLEGVREIAG</sequence>
<dbReference type="EC" id="2.8.1.7" evidence="3"/>
<protein>
    <recommendedName>
        <fullName evidence="3">cysteine desulfurase</fullName>
        <ecNumber evidence="3">2.8.1.7</ecNumber>
    </recommendedName>
</protein>
<dbReference type="EMBL" id="CP012333">
    <property type="protein sequence ID" value="AKU96276.1"/>
    <property type="molecule type" value="Genomic_DNA"/>
</dbReference>
<dbReference type="Gene3D" id="3.90.1150.10">
    <property type="entry name" value="Aspartate Aminotransferase, domain 1"/>
    <property type="match status" value="1"/>
</dbReference>
<evidence type="ECO:0000256" key="1">
    <source>
        <dbReference type="ARBA" id="ARBA00001933"/>
    </source>
</evidence>
<keyword evidence="10" id="KW-1185">Reference proteome</keyword>
<dbReference type="GO" id="GO:0006534">
    <property type="term" value="P:cysteine metabolic process"/>
    <property type="evidence" value="ECO:0007669"/>
    <property type="project" value="InterPro"/>
</dbReference>
<dbReference type="GO" id="GO:0031071">
    <property type="term" value="F:cysteine desulfurase activity"/>
    <property type="evidence" value="ECO:0007669"/>
    <property type="project" value="UniProtKB-EC"/>
</dbReference>
<dbReference type="GO" id="GO:0030170">
    <property type="term" value="F:pyridoxal phosphate binding"/>
    <property type="evidence" value="ECO:0007669"/>
    <property type="project" value="InterPro"/>
</dbReference>
<dbReference type="InterPro" id="IPR020578">
    <property type="entry name" value="Aminotrans_V_PyrdxlP_BS"/>
</dbReference>
<feature type="domain" description="Aminotransferase class V" evidence="8">
    <location>
        <begin position="29"/>
        <end position="398"/>
    </location>
</feature>
<dbReference type="RefSeq" id="WP_146647588.1">
    <property type="nucleotide sequence ID" value="NZ_CP012333.1"/>
</dbReference>
<dbReference type="InterPro" id="IPR010970">
    <property type="entry name" value="Cys_dSase_SufS"/>
</dbReference>
<keyword evidence="5" id="KW-0663">Pyridoxal phosphate</keyword>
<dbReference type="STRING" id="1391654.AKJ09_02940"/>
<dbReference type="OrthoDB" id="9808002at2"/>
<keyword evidence="4" id="KW-0808">Transferase</keyword>
<dbReference type="InterPro" id="IPR000192">
    <property type="entry name" value="Aminotrans_V_dom"/>
</dbReference>
<dbReference type="AlphaFoldDB" id="A0A0K1PSE1"/>
<accession>A0A0K1PSE1</accession>
<dbReference type="Gene3D" id="3.40.640.10">
    <property type="entry name" value="Type I PLP-dependent aspartate aminotransferase-like (Major domain)"/>
    <property type="match status" value="1"/>
</dbReference>
<dbReference type="PATRIC" id="fig|1391654.3.peg.2972"/>
<dbReference type="InterPro" id="IPR015424">
    <property type="entry name" value="PyrdxlP-dep_Trfase"/>
</dbReference>
<gene>
    <name evidence="9" type="ORF">AKJ09_02940</name>
</gene>
<reference evidence="9 10" key="1">
    <citation type="submission" date="2015-08" db="EMBL/GenBank/DDBJ databases">
        <authorList>
            <person name="Babu N.S."/>
            <person name="Beckwith C.J."/>
            <person name="Beseler K.G."/>
            <person name="Brison A."/>
            <person name="Carone J.V."/>
            <person name="Caskin T.P."/>
            <person name="Diamond M."/>
            <person name="Durham M.E."/>
            <person name="Foxe J.M."/>
            <person name="Go M."/>
            <person name="Henderson B.A."/>
            <person name="Jones I.B."/>
            <person name="McGettigan J.A."/>
            <person name="Micheletti S.J."/>
            <person name="Nasrallah M.E."/>
            <person name="Ortiz D."/>
            <person name="Piller C.R."/>
            <person name="Privatt S.R."/>
            <person name="Schneider S.L."/>
            <person name="Sharp S."/>
            <person name="Smith T.C."/>
            <person name="Stanton J.D."/>
            <person name="Ullery H.E."/>
            <person name="Wilson R.J."/>
            <person name="Serrano M.G."/>
            <person name="Buck G."/>
            <person name="Lee V."/>
            <person name="Wang Y."/>
            <person name="Carvalho R."/>
            <person name="Voegtly L."/>
            <person name="Shi R."/>
            <person name="Duckworth R."/>
            <person name="Johnson A."/>
            <person name="Loviza R."/>
            <person name="Walstead R."/>
            <person name="Shah Z."/>
            <person name="Kiflezghi M."/>
            <person name="Wade K."/>
            <person name="Ball S.L."/>
            <person name="Bradley K.W."/>
            <person name="Asai D.J."/>
            <person name="Bowman C.A."/>
            <person name="Russell D.A."/>
            <person name="Pope W.H."/>
            <person name="Jacobs-Sera D."/>
            <person name="Hendrix R.W."/>
            <person name="Hatfull G.F."/>
        </authorList>
    </citation>
    <scope>NUCLEOTIDE SEQUENCE [LARGE SCALE GENOMIC DNA]</scope>
    <source>
        <strain evidence="9 10">DSM 27648</strain>
    </source>
</reference>
<dbReference type="Proteomes" id="UP000064967">
    <property type="component" value="Chromosome"/>
</dbReference>
<dbReference type="InterPro" id="IPR015422">
    <property type="entry name" value="PyrdxlP-dep_Trfase_small"/>
</dbReference>